<protein>
    <recommendedName>
        <fullName evidence="1">AB hydrolase-1 domain-containing protein</fullName>
    </recommendedName>
</protein>
<gene>
    <name evidence="2" type="ORF">WS67_06585</name>
</gene>
<accession>A0A118DPX5</accession>
<dbReference type="Pfam" id="PF12697">
    <property type="entry name" value="Abhydrolase_6"/>
    <property type="match status" value="1"/>
</dbReference>
<dbReference type="PANTHER" id="PTHR42886">
    <property type="entry name" value="RE40534P-RELATED"/>
    <property type="match status" value="1"/>
</dbReference>
<dbReference type="PANTHER" id="PTHR42886:SF29">
    <property type="entry name" value="PUMMELIG, ISOFORM A"/>
    <property type="match status" value="1"/>
</dbReference>
<dbReference type="InterPro" id="IPR000073">
    <property type="entry name" value="AB_hydrolase_1"/>
</dbReference>
<sequence length="264" mass="28724">MPPETAARLIFDAFKKPSRVALRPADEPVMASAQRSALDIDGQQVAVYQWGHGDRLAVCVHGWSARAADFCAFVEPLTAAGYRVVAFDNLGHGESGGDTATLLDVHAILMALQQRNGPADVVVAHSLGVLYAFYALNHDVHASHLVALSGICDFSYLITRYTASLNLRPETVDLLKRHLEALFGKPTIWHEFSSDNNLAGLRARVTLIHDADDEFVELSQSEKLLAALDGVADLQVFKGLGHRRILSEPAVVAHALDRITRAQS</sequence>
<dbReference type="SUPFAM" id="SSF53474">
    <property type="entry name" value="alpha/beta-Hydrolases"/>
    <property type="match status" value="1"/>
</dbReference>
<dbReference type="InterPro" id="IPR029058">
    <property type="entry name" value="AB_hydrolase_fold"/>
</dbReference>
<evidence type="ECO:0000259" key="1">
    <source>
        <dbReference type="Pfam" id="PF12697"/>
    </source>
</evidence>
<evidence type="ECO:0000313" key="2">
    <source>
        <dbReference type="EMBL" id="KVE28418.1"/>
    </source>
</evidence>
<reference evidence="2 3" key="1">
    <citation type="submission" date="2015-11" db="EMBL/GenBank/DDBJ databases">
        <title>Expanding the genomic diversity of Burkholderia species for the development of highly accurate diagnostics.</title>
        <authorList>
            <person name="Sahl J."/>
            <person name="Keim P."/>
            <person name="Wagner D."/>
        </authorList>
    </citation>
    <scope>NUCLEOTIDE SEQUENCE [LARGE SCALE GENOMIC DNA]</scope>
    <source>
        <strain evidence="2 3">TSV85</strain>
    </source>
</reference>
<proteinExistence type="predicted"/>
<evidence type="ECO:0000313" key="3">
    <source>
        <dbReference type="Proteomes" id="UP000062788"/>
    </source>
</evidence>
<keyword evidence="3" id="KW-1185">Reference proteome</keyword>
<dbReference type="EMBL" id="LOWA01000018">
    <property type="protein sequence ID" value="KVE28418.1"/>
    <property type="molecule type" value="Genomic_DNA"/>
</dbReference>
<dbReference type="Proteomes" id="UP000062788">
    <property type="component" value="Unassembled WGS sequence"/>
</dbReference>
<dbReference type="AlphaFoldDB" id="A0A118DPX5"/>
<dbReference type="Gene3D" id="3.40.50.1820">
    <property type="entry name" value="alpha/beta hydrolase"/>
    <property type="match status" value="1"/>
</dbReference>
<organism evidence="2 3">
    <name type="scientific">Burkholderia singularis</name>
    <dbReference type="NCBI Taxonomy" id="1503053"/>
    <lineage>
        <taxon>Bacteria</taxon>
        <taxon>Pseudomonadati</taxon>
        <taxon>Pseudomonadota</taxon>
        <taxon>Betaproteobacteria</taxon>
        <taxon>Burkholderiales</taxon>
        <taxon>Burkholderiaceae</taxon>
        <taxon>Burkholderia</taxon>
        <taxon>pseudomallei group</taxon>
    </lineage>
</organism>
<feature type="domain" description="AB hydrolase-1" evidence="1">
    <location>
        <begin position="58"/>
        <end position="254"/>
    </location>
</feature>
<comment type="caution">
    <text evidence="2">The sequence shown here is derived from an EMBL/GenBank/DDBJ whole genome shotgun (WGS) entry which is preliminary data.</text>
</comment>
<name>A0A118DPX5_9BURK</name>